<accession>A0A8J8P5Y0</accession>
<dbReference type="EMBL" id="RRYP01001103">
    <property type="protein sequence ID" value="TNV86410.1"/>
    <property type="molecule type" value="Genomic_DNA"/>
</dbReference>
<comment type="caution">
    <text evidence="1">The sequence shown here is derived from an EMBL/GenBank/DDBJ whole genome shotgun (WGS) entry which is preliminary data.</text>
</comment>
<name>A0A8J8P5Y0_HALGN</name>
<organism evidence="1 2">
    <name type="scientific">Halteria grandinella</name>
    <dbReference type="NCBI Taxonomy" id="5974"/>
    <lineage>
        <taxon>Eukaryota</taxon>
        <taxon>Sar</taxon>
        <taxon>Alveolata</taxon>
        <taxon>Ciliophora</taxon>
        <taxon>Intramacronucleata</taxon>
        <taxon>Spirotrichea</taxon>
        <taxon>Stichotrichia</taxon>
        <taxon>Sporadotrichida</taxon>
        <taxon>Halteriidae</taxon>
        <taxon>Halteria</taxon>
    </lineage>
</organism>
<dbReference type="Proteomes" id="UP000785679">
    <property type="component" value="Unassembled WGS sequence"/>
</dbReference>
<gene>
    <name evidence="1" type="ORF">FGO68_gene1607</name>
</gene>
<reference evidence="1" key="1">
    <citation type="submission" date="2019-06" db="EMBL/GenBank/DDBJ databases">
        <authorList>
            <person name="Zheng W."/>
        </authorList>
    </citation>
    <scope>NUCLEOTIDE SEQUENCE</scope>
    <source>
        <strain evidence="1">QDHG01</strain>
    </source>
</reference>
<sequence>MAPLTYNSISSVQIQSSLYYIVGQTTANFHITQFTASKIIATSADPVFSYTLKSFNDALFPFSVALSNGDILVSLISSLSSGKYTIVLEGLLQDCQSVTATFTLTSSTNVAPYFDSIVGTALNDIFARKGESIMIQLPAIIDPDIQQVITMSIRPQQSFMELLQSQIRVYPSTSTQIGTYSVFVDLFDGIATTTYSLAIHVIQESPLTILNQGPPIFTNEISTIYLKIGQNKTYFLPEIQDPDEDDRAIVSVQLMDAMAFTEFDQESLALSFKLLRETVFCPQYLIKIILSDSNKKPMQSVYQISLIIENYNIVKIPTDENRAEIPNHDKNSTITHNCSIKIMRLNRSGQVELKIFSSWRKAGEWVAKVINETDLEATIPSRDNEIVKILKVELLESSTLLIDLQFEKLEEVSQSLVIKQRQQLYRNWIRLKQE</sequence>
<dbReference type="OrthoDB" id="327661at2759"/>
<keyword evidence="2" id="KW-1185">Reference proteome</keyword>
<evidence type="ECO:0000313" key="1">
    <source>
        <dbReference type="EMBL" id="TNV86410.1"/>
    </source>
</evidence>
<proteinExistence type="predicted"/>
<protein>
    <submittedName>
        <fullName evidence="1">Uncharacterized protein</fullName>
    </submittedName>
</protein>
<dbReference type="AlphaFoldDB" id="A0A8J8P5Y0"/>
<evidence type="ECO:0000313" key="2">
    <source>
        <dbReference type="Proteomes" id="UP000785679"/>
    </source>
</evidence>